<feature type="domain" description="Galactose oxidase-like Early set" evidence="4">
    <location>
        <begin position="455"/>
        <end position="564"/>
    </location>
</feature>
<comment type="caution">
    <text evidence="5">The sequence shown here is derived from an EMBL/GenBank/DDBJ whole genome shotgun (WGS) entry which is preliminary data.</text>
</comment>
<dbReference type="InterPro" id="IPR037293">
    <property type="entry name" value="Gal_Oxidase_central_sf"/>
</dbReference>
<evidence type="ECO:0000259" key="3">
    <source>
        <dbReference type="Pfam" id="PF07250"/>
    </source>
</evidence>
<dbReference type="SUPFAM" id="SSF81296">
    <property type="entry name" value="E set domains"/>
    <property type="match status" value="1"/>
</dbReference>
<feature type="domain" description="Glyoxal oxidase N-terminal" evidence="3">
    <location>
        <begin position="145"/>
        <end position="448"/>
    </location>
</feature>
<accession>A0A8J4B2D8</accession>
<reference evidence="5" key="1">
    <citation type="journal article" date="2021" name="Proc. Natl. Acad. Sci. U.S.A.">
        <title>Three genomes in the algal genus Volvox reveal the fate of a haploid sex-determining region after a transition to homothallism.</title>
        <authorList>
            <person name="Yamamoto K."/>
            <person name="Hamaji T."/>
            <person name="Kawai-Toyooka H."/>
            <person name="Matsuzaki R."/>
            <person name="Takahashi F."/>
            <person name="Nishimura Y."/>
            <person name="Kawachi M."/>
            <person name="Noguchi H."/>
            <person name="Minakuchi Y."/>
            <person name="Umen J.G."/>
            <person name="Toyoda A."/>
            <person name="Nozaki H."/>
        </authorList>
    </citation>
    <scope>NUCLEOTIDE SEQUENCE</scope>
    <source>
        <strain evidence="5">NIES-3780</strain>
    </source>
</reference>
<dbReference type="PANTHER" id="PTHR32208:SF21">
    <property type="entry name" value="LOW QUALITY PROTEIN: ALDEHYDE OXIDASE GLOX-LIKE"/>
    <property type="match status" value="1"/>
</dbReference>
<dbReference type="CDD" id="cd02851">
    <property type="entry name" value="E_set_GO_C"/>
    <property type="match status" value="1"/>
</dbReference>
<name>A0A8J4B2D8_9CHLO</name>
<dbReference type="InterPro" id="IPR011043">
    <property type="entry name" value="Gal_Oxase/kelch_b-propeller"/>
</dbReference>
<keyword evidence="6" id="KW-1185">Reference proteome</keyword>
<dbReference type="InterPro" id="IPR013783">
    <property type="entry name" value="Ig-like_fold"/>
</dbReference>
<dbReference type="InterPro" id="IPR015202">
    <property type="entry name" value="GO-like_E_set"/>
</dbReference>
<evidence type="ECO:0000256" key="1">
    <source>
        <dbReference type="ARBA" id="ARBA00022729"/>
    </source>
</evidence>
<dbReference type="Pfam" id="PF07250">
    <property type="entry name" value="Glyoxal_oxid_N"/>
    <property type="match status" value="1"/>
</dbReference>
<dbReference type="Pfam" id="PF09118">
    <property type="entry name" value="GO-like_E_set"/>
    <property type="match status" value="1"/>
</dbReference>
<dbReference type="Gene3D" id="2.60.40.10">
    <property type="entry name" value="Immunoglobulins"/>
    <property type="match status" value="1"/>
</dbReference>
<dbReference type="InterPro" id="IPR014756">
    <property type="entry name" value="Ig_E-set"/>
</dbReference>
<dbReference type="PANTHER" id="PTHR32208">
    <property type="entry name" value="SECRETED PROTEIN-RELATED"/>
    <property type="match status" value="1"/>
</dbReference>
<dbReference type="EMBL" id="BNCO01000008">
    <property type="protein sequence ID" value="GIL50224.1"/>
    <property type="molecule type" value="Genomic_DNA"/>
</dbReference>
<dbReference type="Proteomes" id="UP000747399">
    <property type="component" value="Unassembled WGS sequence"/>
</dbReference>
<evidence type="ECO:0000313" key="6">
    <source>
        <dbReference type="Proteomes" id="UP000747399"/>
    </source>
</evidence>
<organism evidence="5 6">
    <name type="scientific">Volvox africanus</name>
    <dbReference type="NCBI Taxonomy" id="51714"/>
    <lineage>
        <taxon>Eukaryota</taxon>
        <taxon>Viridiplantae</taxon>
        <taxon>Chlorophyta</taxon>
        <taxon>core chlorophytes</taxon>
        <taxon>Chlorophyceae</taxon>
        <taxon>CS clade</taxon>
        <taxon>Chlamydomonadales</taxon>
        <taxon>Volvocaceae</taxon>
        <taxon>Volvox</taxon>
    </lineage>
</organism>
<protein>
    <recommendedName>
        <fullName evidence="7">Glyoxal or galactose oxidase</fullName>
    </recommendedName>
</protein>
<feature type="signal peptide" evidence="2">
    <location>
        <begin position="1"/>
        <end position="19"/>
    </location>
</feature>
<evidence type="ECO:0008006" key="7">
    <source>
        <dbReference type="Google" id="ProtNLM"/>
    </source>
</evidence>
<feature type="chain" id="PRO_5035295798" description="Glyoxal or galactose oxidase" evidence="2">
    <location>
        <begin position="20"/>
        <end position="568"/>
    </location>
</feature>
<gene>
    <name evidence="5" type="ORF">Vafri_6443</name>
</gene>
<dbReference type="SUPFAM" id="SSF50965">
    <property type="entry name" value="Galactose oxidase, central domain"/>
    <property type="match status" value="1"/>
</dbReference>
<dbReference type="Gene3D" id="2.130.10.80">
    <property type="entry name" value="Galactose oxidase/kelch, beta-propeller"/>
    <property type="match status" value="1"/>
</dbReference>
<keyword evidence="1 2" id="KW-0732">Signal</keyword>
<evidence type="ECO:0000256" key="2">
    <source>
        <dbReference type="SAM" id="SignalP"/>
    </source>
</evidence>
<dbReference type="InterPro" id="IPR009880">
    <property type="entry name" value="Glyoxal_oxidase_N"/>
</dbReference>
<evidence type="ECO:0000313" key="5">
    <source>
        <dbReference type="EMBL" id="GIL50224.1"/>
    </source>
</evidence>
<evidence type="ECO:0000259" key="4">
    <source>
        <dbReference type="Pfam" id="PF09118"/>
    </source>
</evidence>
<proteinExistence type="predicted"/>
<sequence>MNYFRYALFICAVLAGARAEESSPSTSPAGSDPAVLGQFQQLGVSYCVGVQLIAVPNTDKFLFMERPTTPHPDGKHANAGLMDAVTGKFTNVACKFSMENCGHTYLENGTVAVLAGHKPQSNYPEGRRALQILNVDALTLDSVGQLQFGHWLATATRLPNGMVTIMSDSPSPVGPTHKDAVQNPFYELWDPNNPASTKAFQLDSTFLANTKYFYYPFVFVLPSGDIFTFSNTYGQIIAPLTGKKVMVLPTWKNIPEAKGMNTAYPFSGSAVLLPLRPEDNYQVAEIVIFGGQWSRSWVNTTAVDLSMRLKIKVLGNGLYEVGEWQMERMPLPRVSGSAVLLPNGQVLLINGAKRGMLGDAVSGGGAMLNEPNFWPVLYDPMAPEGSRYSILGRSQIARLLHSTAGLTLNGTVILAGGDRSSRFWSPDPYSPSPNGFPEFRVELFVPPFLYDTDHRPVIVNCPPIIGYEDITTIVYRMPDYSNATVTSVVLMAPPSDTHGFNMHQRMVVLQIIAEDKDTNHEASEPGVRTVTVRGPPNINVAPQGPYMLFLVYEKTYSPGKWLSVRDFS</sequence>
<dbReference type="AlphaFoldDB" id="A0A8J4B2D8"/>